<evidence type="ECO:0000313" key="2">
    <source>
        <dbReference type="Proteomes" id="UP000054217"/>
    </source>
</evidence>
<name>A0A0C3J8G5_PISTI</name>
<accession>A0A0C3J8G5</accession>
<feature type="non-terminal residue" evidence="1">
    <location>
        <position position="1"/>
    </location>
</feature>
<dbReference type="EMBL" id="KN832121">
    <property type="protein sequence ID" value="KIN93981.1"/>
    <property type="molecule type" value="Genomic_DNA"/>
</dbReference>
<proteinExistence type="predicted"/>
<dbReference type="Proteomes" id="UP000054217">
    <property type="component" value="Unassembled WGS sequence"/>
</dbReference>
<gene>
    <name evidence="1" type="ORF">M404DRAFT_169533</name>
</gene>
<dbReference type="HOGENOM" id="CLU_180476_1_1_1"/>
<protein>
    <submittedName>
        <fullName evidence="1">Uncharacterized protein</fullName>
    </submittedName>
</protein>
<dbReference type="OrthoDB" id="3050185at2759"/>
<dbReference type="AlphaFoldDB" id="A0A0C3J8G5"/>
<reference evidence="1 2" key="1">
    <citation type="submission" date="2014-04" db="EMBL/GenBank/DDBJ databases">
        <authorList>
            <consortium name="DOE Joint Genome Institute"/>
            <person name="Kuo A."/>
            <person name="Kohler A."/>
            <person name="Costa M.D."/>
            <person name="Nagy L.G."/>
            <person name="Floudas D."/>
            <person name="Copeland A."/>
            <person name="Barry K.W."/>
            <person name="Cichocki N."/>
            <person name="Veneault-Fourrey C."/>
            <person name="LaButti K."/>
            <person name="Lindquist E.A."/>
            <person name="Lipzen A."/>
            <person name="Lundell T."/>
            <person name="Morin E."/>
            <person name="Murat C."/>
            <person name="Sun H."/>
            <person name="Tunlid A."/>
            <person name="Henrissat B."/>
            <person name="Grigoriev I.V."/>
            <person name="Hibbett D.S."/>
            <person name="Martin F."/>
            <person name="Nordberg H.P."/>
            <person name="Cantor M.N."/>
            <person name="Hua S.X."/>
        </authorList>
    </citation>
    <scope>NUCLEOTIDE SEQUENCE [LARGE SCALE GENOMIC DNA]</scope>
    <source>
        <strain evidence="1 2">Marx 270</strain>
    </source>
</reference>
<reference evidence="2" key="2">
    <citation type="submission" date="2015-01" db="EMBL/GenBank/DDBJ databases">
        <title>Evolutionary Origins and Diversification of the Mycorrhizal Mutualists.</title>
        <authorList>
            <consortium name="DOE Joint Genome Institute"/>
            <consortium name="Mycorrhizal Genomics Consortium"/>
            <person name="Kohler A."/>
            <person name="Kuo A."/>
            <person name="Nagy L.G."/>
            <person name="Floudas D."/>
            <person name="Copeland A."/>
            <person name="Barry K.W."/>
            <person name="Cichocki N."/>
            <person name="Veneault-Fourrey C."/>
            <person name="LaButti K."/>
            <person name="Lindquist E.A."/>
            <person name="Lipzen A."/>
            <person name="Lundell T."/>
            <person name="Morin E."/>
            <person name="Murat C."/>
            <person name="Riley R."/>
            <person name="Ohm R."/>
            <person name="Sun H."/>
            <person name="Tunlid A."/>
            <person name="Henrissat B."/>
            <person name="Grigoriev I.V."/>
            <person name="Hibbett D.S."/>
            <person name="Martin F."/>
        </authorList>
    </citation>
    <scope>NUCLEOTIDE SEQUENCE [LARGE SCALE GENOMIC DNA]</scope>
    <source>
        <strain evidence="2">Marx 270</strain>
    </source>
</reference>
<evidence type="ECO:0000313" key="1">
    <source>
        <dbReference type="EMBL" id="KIN93981.1"/>
    </source>
</evidence>
<dbReference type="InParanoid" id="A0A0C3J8G5"/>
<keyword evidence="2" id="KW-1185">Reference proteome</keyword>
<dbReference type="STRING" id="870435.A0A0C3J8G5"/>
<organism evidence="1 2">
    <name type="scientific">Pisolithus tinctorius Marx 270</name>
    <dbReference type="NCBI Taxonomy" id="870435"/>
    <lineage>
        <taxon>Eukaryota</taxon>
        <taxon>Fungi</taxon>
        <taxon>Dikarya</taxon>
        <taxon>Basidiomycota</taxon>
        <taxon>Agaricomycotina</taxon>
        <taxon>Agaricomycetes</taxon>
        <taxon>Agaricomycetidae</taxon>
        <taxon>Boletales</taxon>
        <taxon>Sclerodermatineae</taxon>
        <taxon>Pisolithaceae</taxon>
        <taxon>Pisolithus</taxon>
    </lineage>
</organism>
<sequence length="79" mass="9078">LPNFIGHYFPQCDDPDESSFYCVCMLMLFKPWRNVKTDLKQPSQCCEAALDNFLLTAPAQIHQFISGIQYFHECKSSAV</sequence>